<dbReference type="PANTHER" id="PTHR43682:SF1">
    <property type="entry name" value="LACTATE UTILIZATION PROTEIN C"/>
    <property type="match status" value="1"/>
</dbReference>
<proteinExistence type="predicted"/>
<dbReference type="AlphaFoldDB" id="A0A2U8FWT7"/>
<dbReference type="SUPFAM" id="SSF100950">
    <property type="entry name" value="NagB/RpiA/CoA transferase-like"/>
    <property type="match status" value="1"/>
</dbReference>
<dbReference type="PANTHER" id="PTHR43682">
    <property type="entry name" value="LACTATE UTILIZATION PROTEIN C"/>
    <property type="match status" value="1"/>
</dbReference>
<feature type="domain" description="LUD" evidence="1">
    <location>
        <begin position="56"/>
        <end position="234"/>
    </location>
</feature>
<sequence length="252" mass="26786">MSHTHAHDATPRGRILARLRGALADAPAAHTPPAATAVASHYAGNTPSWPLAERLTRLVNMMQSVQTEVHLVREGDWTARLAWVVADKGVRQILLPTQTAHGTRAAAGLQNASSTARIRAFDRDIEHWKAELFTDIDAGFTTVRSAIAATGSLILWPDADEPRTVSLVPPLHIALLDGRKVHTHFHEAMTAEGWAAGGMPTNALLVSGPSKTSDIQQTLAYGAHGPRALVLLLIVPDEVDLTALATATGACA</sequence>
<organism evidence="2 3">
    <name type="scientific">Aquabacterium olei</name>
    <dbReference type="NCBI Taxonomy" id="1296669"/>
    <lineage>
        <taxon>Bacteria</taxon>
        <taxon>Pseudomonadati</taxon>
        <taxon>Pseudomonadota</taxon>
        <taxon>Betaproteobacteria</taxon>
        <taxon>Burkholderiales</taxon>
        <taxon>Aquabacterium</taxon>
    </lineage>
</organism>
<geneLocation type="plasmid" evidence="3">
    <name>ptb101</name>
</geneLocation>
<dbReference type="Pfam" id="PF02589">
    <property type="entry name" value="LUD_dom"/>
    <property type="match status" value="1"/>
</dbReference>
<dbReference type="KEGG" id="aon:DEH84_18065"/>
<evidence type="ECO:0000313" key="3">
    <source>
        <dbReference type="Proteomes" id="UP000244892"/>
    </source>
</evidence>
<gene>
    <name evidence="2" type="ORF">DEH84_18065</name>
</gene>
<accession>A0A2U8FWT7</accession>
<dbReference type="Gene3D" id="3.40.50.10420">
    <property type="entry name" value="NagB/RpiA/CoA transferase-like"/>
    <property type="match status" value="1"/>
</dbReference>
<name>A0A2U8FWT7_9BURK</name>
<evidence type="ECO:0000259" key="1">
    <source>
        <dbReference type="Pfam" id="PF02589"/>
    </source>
</evidence>
<keyword evidence="2" id="KW-0614">Plasmid</keyword>
<dbReference type="InterPro" id="IPR037171">
    <property type="entry name" value="NagB/RpiA_transferase-like"/>
</dbReference>
<dbReference type="RefSeq" id="WP_109038604.1">
    <property type="nucleotide sequence ID" value="NZ_CP029211.1"/>
</dbReference>
<dbReference type="Proteomes" id="UP000244892">
    <property type="component" value="Plasmid pTB101"/>
</dbReference>
<dbReference type="InterPro" id="IPR003741">
    <property type="entry name" value="LUD_dom"/>
</dbReference>
<reference evidence="2 3" key="1">
    <citation type="submission" date="2018-05" db="EMBL/GenBank/DDBJ databases">
        <title>complete genome sequence of Aquabacterium olei NBRC 110486.</title>
        <authorList>
            <person name="Tang B."/>
            <person name="Chang J."/>
            <person name="Zhang L."/>
            <person name="Yang H."/>
        </authorList>
    </citation>
    <scope>NUCLEOTIDE SEQUENCE [LARGE SCALE GENOMIC DNA]</scope>
    <source>
        <strain evidence="2 3">NBRC 110486</strain>
        <plasmid evidence="3">Plasmid ptb101</plasmid>
    </source>
</reference>
<keyword evidence="3" id="KW-1185">Reference proteome</keyword>
<dbReference type="OrthoDB" id="9794157at2"/>
<evidence type="ECO:0000313" key="2">
    <source>
        <dbReference type="EMBL" id="AWI55493.1"/>
    </source>
</evidence>
<dbReference type="EMBL" id="CP029211">
    <property type="protein sequence ID" value="AWI55493.1"/>
    <property type="molecule type" value="Genomic_DNA"/>
</dbReference>
<protein>
    <recommendedName>
        <fullName evidence="1">LUD domain-containing protein</fullName>
    </recommendedName>
</protein>
<dbReference type="InterPro" id="IPR024185">
    <property type="entry name" value="FTHF_cligase-like_sf"/>
</dbReference>